<accession>A0AAW9PY42</accession>
<proteinExistence type="predicted"/>
<dbReference type="AlphaFoldDB" id="A0AAW9PY42"/>
<dbReference type="Proteomes" id="UP001333818">
    <property type="component" value="Unassembled WGS sequence"/>
</dbReference>
<sequence length="285" mass="33181">MGRKGDSVTLSIGDRDKAQLEAIALEFGMTWGDRPNISKLVEAIARRELIVAPNHDWNKERIDALNRARTALVDVGEIEMAVAIALLLLERSELTIPLRAELEGFVTEPVRPWRLEVERYIRRQKPFQLSYQDAAERIWNFTIRYAEIAKHEDRQYLDCWCEETTNNQDLPELTHNWCLRLDRITDASVTPVTGTWHCGLATIPIEMHLSGGLAFAYRSKSNQDETNEWLSEPPQVRRVVRRVANTFWFTREVLRYGKDCKVASPQSVRDRIRQEIENMQELYKE</sequence>
<dbReference type="RefSeq" id="WP_408648694.1">
    <property type="nucleotide sequence ID" value="NZ_JAZBJZ010000004.1"/>
</dbReference>
<dbReference type="EMBL" id="JAZBJZ010000004">
    <property type="protein sequence ID" value="MEE3715456.1"/>
    <property type="molecule type" value="Genomic_DNA"/>
</dbReference>
<evidence type="ECO:0000259" key="1">
    <source>
        <dbReference type="Pfam" id="PF25583"/>
    </source>
</evidence>
<name>A0AAW9PY42_9CYAN</name>
<keyword evidence="3" id="KW-1185">Reference proteome</keyword>
<comment type="caution">
    <text evidence="2">The sequence shown here is derived from an EMBL/GenBank/DDBJ whole genome shotgun (WGS) entry which is preliminary data.</text>
</comment>
<dbReference type="InterPro" id="IPR057727">
    <property type="entry name" value="WCX_dom"/>
</dbReference>
<gene>
    <name evidence="2" type="ORF">V2H45_01705</name>
</gene>
<dbReference type="Pfam" id="PF25583">
    <property type="entry name" value="WCX"/>
    <property type="match status" value="1"/>
</dbReference>
<feature type="domain" description="WCX" evidence="1">
    <location>
        <begin position="238"/>
        <end position="279"/>
    </location>
</feature>
<organism evidence="2 3">
    <name type="scientific">Tumidithrix elongata BACA0141</name>
    <dbReference type="NCBI Taxonomy" id="2716417"/>
    <lineage>
        <taxon>Bacteria</taxon>
        <taxon>Bacillati</taxon>
        <taxon>Cyanobacteriota</taxon>
        <taxon>Cyanophyceae</taxon>
        <taxon>Pseudanabaenales</taxon>
        <taxon>Pseudanabaenaceae</taxon>
        <taxon>Tumidithrix</taxon>
        <taxon>Tumidithrix elongata</taxon>
    </lineage>
</organism>
<reference evidence="2" key="1">
    <citation type="submission" date="2024-01" db="EMBL/GenBank/DDBJ databases">
        <title>Bank of Algae and Cyanobacteria of the Azores (BACA) strain genomes.</title>
        <authorList>
            <person name="Luz R."/>
            <person name="Cordeiro R."/>
            <person name="Fonseca A."/>
            <person name="Goncalves V."/>
        </authorList>
    </citation>
    <scope>NUCLEOTIDE SEQUENCE</scope>
    <source>
        <strain evidence="2">BACA0141</strain>
    </source>
</reference>
<evidence type="ECO:0000313" key="3">
    <source>
        <dbReference type="Proteomes" id="UP001333818"/>
    </source>
</evidence>
<evidence type="ECO:0000313" key="2">
    <source>
        <dbReference type="EMBL" id="MEE3715456.1"/>
    </source>
</evidence>
<protein>
    <submittedName>
        <fullName evidence="2">WYL domain-containing protein</fullName>
    </submittedName>
</protein>